<evidence type="ECO:0000313" key="4">
    <source>
        <dbReference type="EMBL" id="HDQ99946.1"/>
    </source>
</evidence>
<dbReference type="AlphaFoldDB" id="A0A7V0T6X4"/>
<dbReference type="NCBIfam" id="TIGR03827">
    <property type="entry name" value="GNAT_ablB"/>
    <property type="match status" value="1"/>
</dbReference>
<dbReference type="PANTHER" id="PTHR43877">
    <property type="entry name" value="AMINOALKYLPHOSPHONATE N-ACETYLTRANSFERASE-RELATED-RELATED"/>
    <property type="match status" value="1"/>
</dbReference>
<dbReference type="PROSITE" id="PS51186">
    <property type="entry name" value="GNAT"/>
    <property type="match status" value="1"/>
</dbReference>
<sequence>MKARPGDTAELLARFEELVRERGYSKVSAKVPEAVGREFVARGYAVEAKMPAMYRGAENGLFLARFFTPGRELDTRAEADGEVLRNAQSRAGRRVRPALPSGRVLRACEEADASALAALYRETFDSYPFPVDDPAHIRRAMRDETLFAGVWDGALLVAAASAEMDREGGNAEMTDFATRPARRGRSLAGNLLGFLERRATERGIRTAYTIARAASVGMNVVFARLGYRWAGRLVNNTNIAGRLESMNVWFRPLEGGGRAGSHRRNRLARGAGKG</sequence>
<comment type="caution">
    <text evidence="4">The sequence shown here is derived from an EMBL/GenBank/DDBJ whole genome shotgun (WGS) entry which is preliminary data.</text>
</comment>
<keyword evidence="2" id="KW-0012">Acyltransferase</keyword>
<dbReference type="EMBL" id="DSBX01000252">
    <property type="protein sequence ID" value="HDQ99946.1"/>
    <property type="molecule type" value="Genomic_DNA"/>
</dbReference>
<evidence type="ECO:0000256" key="2">
    <source>
        <dbReference type="ARBA" id="ARBA00023315"/>
    </source>
</evidence>
<keyword evidence="1" id="KW-0808">Transferase</keyword>
<accession>A0A7V0T6X4</accession>
<evidence type="ECO:0000259" key="3">
    <source>
        <dbReference type="PROSITE" id="PS51186"/>
    </source>
</evidence>
<dbReference type="GO" id="GO:0008080">
    <property type="term" value="F:N-acetyltransferase activity"/>
    <property type="evidence" value="ECO:0007669"/>
    <property type="project" value="InterPro"/>
</dbReference>
<protein>
    <submittedName>
        <fullName evidence="4">Beta-lysine N-acetyltransferase</fullName>
    </submittedName>
</protein>
<feature type="domain" description="N-acetyltransferase" evidence="3">
    <location>
        <begin position="103"/>
        <end position="254"/>
    </location>
</feature>
<dbReference type="InterPro" id="IPR050832">
    <property type="entry name" value="Bact_Acetyltransf"/>
</dbReference>
<name>A0A7V0T6X4_UNCW3</name>
<proteinExistence type="predicted"/>
<dbReference type="InterPro" id="IPR016181">
    <property type="entry name" value="Acyl_CoA_acyltransferase"/>
</dbReference>
<dbReference type="CDD" id="cd04301">
    <property type="entry name" value="NAT_SF"/>
    <property type="match status" value="1"/>
</dbReference>
<dbReference type="Proteomes" id="UP000885672">
    <property type="component" value="Unassembled WGS sequence"/>
</dbReference>
<evidence type="ECO:0000256" key="1">
    <source>
        <dbReference type="ARBA" id="ARBA00022679"/>
    </source>
</evidence>
<reference evidence="4" key="1">
    <citation type="journal article" date="2020" name="mSystems">
        <title>Genome- and Community-Level Interaction Insights into Carbon Utilization and Element Cycling Functions of Hydrothermarchaeota in Hydrothermal Sediment.</title>
        <authorList>
            <person name="Zhou Z."/>
            <person name="Liu Y."/>
            <person name="Xu W."/>
            <person name="Pan J."/>
            <person name="Luo Z.H."/>
            <person name="Li M."/>
        </authorList>
    </citation>
    <scope>NUCLEOTIDE SEQUENCE [LARGE SCALE GENOMIC DNA]</scope>
    <source>
        <strain evidence="4">SpSt-1182</strain>
    </source>
</reference>
<dbReference type="Gene3D" id="3.40.630.30">
    <property type="match status" value="1"/>
</dbReference>
<dbReference type="SUPFAM" id="SSF55729">
    <property type="entry name" value="Acyl-CoA N-acyltransferases (Nat)"/>
    <property type="match status" value="1"/>
</dbReference>
<dbReference type="Pfam" id="PF00583">
    <property type="entry name" value="Acetyltransf_1"/>
    <property type="match status" value="1"/>
</dbReference>
<dbReference type="InterPro" id="IPR000182">
    <property type="entry name" value="GNAT_dom"/>
</dbReference>
<dbReference type="InterPro" id="IPR022525">
    <property type="entry name" value="GNAT_AblB"/>
</dbReference>
<organism evidence="4">
    <name type="scientific">candidate division WOR-3 bacterium</name>
    <dbReference type="NCBI Taxonomy" id="2052148"/>
    <lineage>
        <taxon>Bacteria</taxon>
        <taxon>Bacteria division WOR-3</taxon>
    </lineage>
</organism>
<gene>
    <name evidence="4" type="primary">ablB</name>
    <name evidence="4" type="ORF">ENN51_06655</name>
</gene>